<dbReference type="PROSITE" id="PS51257">
    <property type="entry name" value="PROKAR_LIPOPROTEIN"/>
    <property type="match status" value="1"/>
</dbReference>
<reference evidence="3 4" key="1">
    <citation type="journal article" date="2010" name="Nature">
        <title>The Ectocarpus genome and the independent evolution of multicellularity in brown algae.</title>
        <authorList>
            <person name="Cock J.M."/>
            <person name="Sterck L."/>
            <person name="Rouze P."/>
            <person name="Scornet D."/>
            <person name="Allen A.E."/>
            <person name="Amoutzias G."/>
            <person name="Anthouard V."/>
            <person name="Artiguenave F."/>
            <person name="Aury J.M."/>
            <person name="Badger J.H."/>
            <person name="Beszteri B."/>
            <person name="Billiau K."/>
            <person name="Bonnet E."/>
            <person name="Bothwell J.H."/>
            <person name="Bowler C."/>
            <person name="Boyen C."/>
            <person name="Brownlee C."/>
            <person name="Carrano C.J."/>
            <person name="Charrier B."/>
            <person name="Cho G.Y."/>
            <person name="Coelho S.M."/>
            <person name="Collen J."/>
            <person name="Corre E."/>
            <person name="Da Silva C."/>
            <person name="Delage L."/>
            <person name="Delaroque N."/>
            <person name="Dittami S.M."/>
            <person name="Doulbeau S."/>
            <person name="Elias M."/>
            <person name="Farnham G."/>
            <person name="Gachon C.M."/>
            <person name="Gschloessl B."/>
            <person name="Heesch S."/>
            <person name="Jabbari K."/>
            <person name="Jubin C."/>
            <person name="Kawai H."/>
            <person name="Kimura K."/>
            <person name="Kloareg B."/>
            <person name="Kupper F.C."/>
            <person name="Lang D."/>
            <person name="Le Bail A."/>
            <person name="Leblanc C."/>
            <person name="Lerouge P."/>
            <person name="Lohr M."/>
            <person name="Lopez P.J."/>
            <person name="Martens C."/>
            <person name="Maumus F."/>
            <person name="Michel G."/>
            <person name="Miranda-Saavedra D."/>
            <person name="Morales J."/>
            <person name="Moreau H."/>
            <person name="Motomura T."/>
            <person name="Nagasato C."/>
            <person name="Napoli C.A."/>
            <person name="Nelson D.R."/>
            <person name="Nyvall-Collen P."/>
            <person name="Peters A.F."/>
            <person name="Pommier C."/>
            <person name="Potin P."/>
            <person name="Poulain J."/>
            <person name="Quesneville H."/>
            <person name="Read B."/>
            <person name="Rensing S.A."/>
            <person name="Ritter A."/>
            <person name="Rousvoal S."/>
            <person name="Samanta M."/>
            <person name="Samson G."/>
            <person name="Schroeder D.C."/>
            <person name="Segurens B."/>
            <person name="Strittmatter M."/>
            <person name="Tonon T."/>
            <person name="Tregear J.W."/>
            <person name="Valentin K."/>
            <person name="von Dassow P."/>
            <person name="Yamagishi T."/>
            <person name="Van de Peer Y."/>
            <person name="Wincker P."/>
        </authorList>
    </citation>
    <scope>NUCLEOTIDE SEQUENCE [LARGE SCALE GENOMIC DNA]</scope>
    <source>
        <strain evidence="4">Ec32 / CCAP1310/4</strain>
    </source>
</reference>
<protein>
    <submittedName>
        <fullName evidence="3">Uncharacterized protein</fullName>
    </submittedName>
</protein>
<dbReference type="EMBL" id="FN649727">
    <property type="protein sequence ID" value="CBJ48300.1"/>
    <property type="molecule type" value="Genomic_DNA"/>
</dbReference>
<dbReference type="InParanoid" id="D7FPW9"/>
<feature type="compositionally biased region" description="Basic residues" evidence="1">
    <location>
        <begin position="52"/>
        <end position="63"/>
    </location>
</feature>
<dbReference type="OrthoDB" id="425248at2759"/>
<dbReference type="Proteomes" id="UP000002630">
    <property type="component" value="Linkage Group LG02"/>
</dbReference>
<dbReference type="EMBL" id="FN648375">
    <property type="protein sequence ID" value="CBJ48300.1"/>
    <property type="molecule type" value="Genomic_DNA"/>
</dbReference>
<keyword evidence="4" id="KW-1185">Reference proteome</keyword>
<evidence type="ECO:0000313" key="3">
    <source>
        <dbReference type="EMBL" id="CBJ48300.1"/>
    </source>
</evidence>
<gene>
    <name evidence="3" type="ORF">Esi_0002_0018</name>
</gene>
<keyword evidence="2" id="KW-0732">Signal</keyword>
<dbReference type="AlphaFoldDB" id="D7FPW9"/>
<feature type="region of interest" description="Disordered" evidence="1">
    <location>
        <begin position="43"/>
        <end position="63"/>
    </location>
</feature>
<evidence type="ECO:0000313" key="4">
    <source>
        <dbReference type="Proteomes" id="UP000002630"/>
    </source>
</evidence>
<organism evidence="3 4">
    <name type="scientific">Ectocarpus siliculosus</name>
    <name type="common">Brown alga</name>
    <name type="synonym">Conferva siliculosa</name>
    <dbReference type="NCBI Taxonomy" id="2880"/>
    <lineage>
        <taxon>Eukaryota</taxon>
        <taxon>Sar</taxon>
        <taxon>Stramenopiles</taxon>
        <taxon>Ochrophyta</taxon>
        <taxon>PX clade</taxon>
        <taxon>Phaeophyceae</taxon>
        <taxon>Ectocarpales</taxon>
        <taxon>Ectocarpaceae</taxon>
        <taxon>Ectocarpus</taxon>
    </lineage>
</organism>
<proteinExistence type="predicted"/>
<evidence type="ECO:0000256" key="2">
    <source>
        <dbReference type="SAM" id="SignalP"/>
    </source>
</evidence>
<accession>D7FPW9</accession>
<feature type="chain" id="PRO_5003095327" evidence="2">
    <location>
        <begin position="20"/>
        <end position="423"/>
    </location>
</feature>
<sequence>MRWNVSLLAAEGLLVGATGWSSCNPLAFSPPCEACASFRRPRASRHQAERKKQQHQQQQHQHRRVEFKGFRRRRVLHTTMAAAAGDGGGGDCGDRPNKNYNKDAWQRRASRAMKYVSMPIVKMAGQPREQIMIAMPFPAANATVHFSFDTLRRTTLITPTAKDALGVLEGPGIGGQPDFGACVELPAARIGHEHGDHYLLVMDAVVANSEQVKVLGPNTGGVLGLDFLNRYDLDLNFETNEARFYVAGAVDQGLVDTSLLEGLKCGSLPGGKLAIKMELNGGGPFTGVLDLASSTTVGNWLAARDLDVTSMASGQSSSYPQETGRSLPLMCAQFDTIQLGHVLLASVVDAKTASEGRLAVYVGHLPVFDSIARDISIREPRSRQLALVGQDLIGHTRIVLSCRSKRLYFAPLEANDIWAGQVV</sequence>
<feature type="signal peptide" evidence="2">
    <location>
        <begin position="1"/>
        <end position="19"/>
    </location>
</feature>
<dbReference type="STRING" id="2880.D7FPW9"/>
<evidence type="ECO:0000256" key="1">
    <source>
        <dbReference type="SAM" id="MobiDB-lite"/>
    </source>
</evidence>
<name>D7FPW9_ECTSI</name>
<dbReference type="eggNOG" id="ENOG502S92I">
    <property type="taxonomic scope" value="Eukaryota"/>
</dbReference>